<dbReference type="InterPro" id="IPR004358">
    <property type="entry name" value="Sig_transdc_His_kin-like_C"/>
</dbReference>
<keyword evidence="7" id="KW-0812">Transmembrane</keyword>
<comment type="catalytic activity">
    <reaction evidence="1">
        <text>ATP + protein L-histidine = ADP + protein N-phospho-L-histidine.</text>
        <dbReference type="EC" id="2.7.13.3"/>
    </reaction>
</comment>
<dbReference type="PANTHER" id="PTHR43711">
    <property type="entry name" value="TWO-COMPONENT HISTIDINE KINASE"/>
    <property type="match status" value="1"/>
</dbReference>
<evidence type="ECO:0000256" key="2">
    <source>
        <dbReference type="ARBA" id="ARBA00012438"/>
    </source>
</evidence>
<dbReference type="EMBL" id="AMCI01008195">
    <property type="protein sequence ID" value="EJW91418.1"/>
    <property type="molecule type" value="Genomic_DNA"/>
</dbReference>
<evidence type="ECO:0000313" key="9">
    <source>
        <dbReference type="EMBL" id="EJW91418.1"/>
    </source>
</evidence>
<dbReference type="PANTHER" id="PTHR43711:SF26">
    <property type="entry name" value="SENSOR HISTIDINE KINASE RCSC"/>
    <property type="match status" value="1"/>
</dbReference>
<feature type="domain" description="Histidine kinase" evidence="8">
    <location>
        <begin position="211"/>
        <end position="382"/>
    </location>
</feature>
<keyword evidence="7" id="KW-1133">Transmembrane helix</keyword>
<organism evidence="9">
    <name type="scientific">gut metagenome</name>
    <dbReference type="NCBI Taxonomy" id="749906"/>
    <lineage>
        <taxon>unclassified sequences</taxon>
        <taxon>metagenomes</taxon>
        <taxon>organismal metagenomes</taxon>
    </lineage>
</organism>
<evidence type="ECO:0000256" key="5">
    <source>
        <dbReference type="ARBA" id="ARBA00023012"/>
    </source>
</evidence>
<evidence type="ECO:0000256" key="7">
    <source>
        <dbReference type="SAM" id="Phobius"/>
    </source>
</evidence>
<keyword evidence="3" id="KW-0808">Transferase</keyword>
<dbReference type="Pfam" id="PF02518">
    <property type="entry name" value="HATPase_c"/>
    <property type="match status" value="1"/>
</dbReference>
<dbReference type="InterPro" id="IPR050736">
    <property type="entry name" value="Sensor_HK_Regulatory"/>
</dbReference>
<keyword evidence="6" id="KW-0175">Coiled coil</keyword>
<dbReference type="GO" id="GO:0000160">
    <property type="term" value="P:phosphorelay signal transduction system"/>
    <property type="evidence" value="ECO:0007669"/>
    <property type="project" value="UniProtKB-KW"/>
</dbReference>
<dbReference type="InterPro" id="IPR005467">
    <property type="entry name" value="His_kinase_dom"/>
</dbReference>
<dbReference type="InterPro" id="IPR003594">
    <property type="entry name" value="HATPase_dom"/>
</dbReference>
<dbReference type="GO" id="GO:0004673">
    <property type="term" value="F:protein histidine kinase activity"/>
    <property type="evidence" value="ECO:0007669"/>
    <property type="project" value="UniProtKB-EC"/>
</dbReference>
<evidence type="ECO:0000256" key="1">
    <source>
        <dbReference type="ARBA" id="ARBA00000085"/>
    </source>
</evidence>
<dbReference type="SMART" id="SM00387">
    <property type="entry name" value="HATPase_c"/>
    <property type="match status" value="1"/>
</dbReference>
<dbReference type="EC" id="2.7.13.3" evidence="2"/>
<dbReference type="PROSITE" id="PS50109">
    <property type="entry name" value="HIS_KIN"/>
    <property type="match status" value="1"/>
</dbReference>
<proteinExistence type="predicted"/>
<reference evidence="9" key="1">
    <citation type="journal article" date="2012" name="PLoS ONE">
        <title>Gene sets for utilization of primary and secondary nutrition supplies in the distal gut of endangered iberian lynx.</title>
        <authorList>
            <person name="Alcaide M."/>
            <person name="Messina E."/>
            <person name="Richter M."/>
            <person name="Bargiela R."/>
            <person name="Peplies J."/>
            <person name="Huws S.A."/>
            <person name="Newbold C.J."/>
            <person name="Golyshin P.N."/>
            <person name="Simon M.A."/>
            <person name="Lopez G."/>
            <person name="Yakimov M.M."/>
            <person name="Ferrer M."/>
        </authorList>
    </citation>
    <scope>NUCLEOTIDE SEQUENCE</scope>
</reference>
<accession>J9FAF5</accession>
<evidence type="ECO:0000256" key="4">
    <source>
        <dbReference type="ARBA" id="ARBA00022777"/>
    </source>
</evidence>
<sequence>MYTKLQKTARAKEQIERLEETVKQANNDSLNNELLYAKANFYYTFSMTAQGDKAINELINQFNTQKRYDKVKGCYITLIEMARKANNATLVARTYNQYMTWNDSVQALTAQNELNALRQQYNSSLQTIANKEQLLNTKQYIIIGLCILAAILVGGLAFGAIVLFRFILLTRKQKKMIETANEHNTLKTNFIRNISAQMEPTLQTLDATHPSVQALHSFATHIQQLSDLESSLSEPYEMQEQNITTFCENVIKQIQPLTKTDVTLQVNAPKLNVSINAEHLEYILLHLLKNAAIYTPSSGKITLDFKKRGAHIHQFIVSDTGCGIAEEQREKLFKPFTEIRDLTQGDGLGLPICALMTTKMNGELTLDTDYTKGARFILELHA</sequence>
<dbReference type="AlphaFoldDB" id="J9FAF5"/>
<keyword evidence="4 9" id="KW-0418">Kinase</keyword>
<evidence type="ECO:0000256" key="6">
    <source>
        <dbReference type="SAM" id="Coils"/>
    </source>
</evidence>
<protein>
    <recommendedName>
        <fullName evidence="2">histidine kinase</fullName>
        <ecNumber evidence="2">2.7.13.3</ecNumber>
    </recommendedName>
</protein>
<keyword evidence="5" id="KW-0902">Two-component regulatory system</keyword>
<dbReference type="Gene3D" id="3.30.565.10">
    <property type="entry name" value="Histidine kinase-like ATPase, C-terminal domain"/>
    <property type="match status" value="1"/>
</dbReference>
<comment type="caution">
    <text evidence="9">The sequence shown here is derived from an EMBL/GenBank/DDBJ whole genome shotgun (WGS) entry which is preliminary data.</text>
</comment>
<dbReference type="PRINTS" id="PR00344">
    <property type="entry name" value="BCTRLSENSOR"/>
</dbReference>
<evidence type="ECO:0000256" key="3">
    <source>
        <dbReference type="ARBA" id="ARBA00022679"/>
    </source>
</evidence>
<name>J9FAF5_9ZZZZ</name>
<keyword evidence="7" id="KW-0472">Membrane</keyword>
<dbReference type="InterPro" id="IPR036890">
    <property type="entry name" value="HATPase_C_sf"/>
</dbReference>
<dbReference type="SUPFAM" id="SSF55874">
    <property type="entry name" value="ATPase domain of HSP90 chaperone/DNA topoisomerase II/histidine kinase"/>
    <property type="match status" value="1"/>
</dbReference>
<feature type="coiled-coil region" evidence="6">
    <location>
        <begin position="8"/>
        <end position="35"/>
    </location>
</feature>
<feature type="transmembrane region" description="Helical" evidence="7">
    <location>
        <begin position="140"/>
        <end position="168"/>
    </location>
</feature>
<evidence type="ECO:0000259" key="8">
    <source>
        <dbReference type="PROSITE" id="PS50109"/>
    </source>
</evidence>
<gene>
    <name evidence="9" type="ORF">EVA_20477</name>
</gene>